<dbReference type="KEGG" id="pcon:B0A89_06880"/>
<dbReference type="Proteomes" id="UP000193017">
    <property type="component" value="Chromosome"/>
</dbReference>
<accession>A0A1W6CX00</accession>
<keyword evidence="3" id="KW-1185">Reference proteome</keyword>
<evidence type="ECO:0000256" key="1">
    <source>
        <dbReference type="SAM" id="MobiDB-lite"/>
    </source>
</evidence>
<evidence type="ECO:0000313" key="3">
    <source>
        <dbReference type="Proteomes" id="UP000193017"/>
    </source>
</evidence>
<sequence>MQEGRRGPYQAFPALRDHAPAAPPFGNADDMAVKARCIVTNSEEGRGAYAVRVDNDQTLYIPQRIAEALELEEFDEIEAILVKNERDEPPWMAIRVRPVPDETA</sequence>
<dbReference type="EMBL" id="CP020612">
    <property type="protein sequence ID" value="ARJ69392.1"/>
    <property type="molecule type" value="Genomic_DNA"/>
</dbReference>
<proteinExistence type="predicted"/>
<gene>
    <name evidence="2" type="ORF">B0A89_06880</name>
</gene>
<dbReference type="AlphaFoldDB" id="A0A1W6CX00"/>
<feature type="region of interest" description="Disordered" evidence="1">
    <location>
        <begin position="1"/>
        <end position="27"/>
    </location>
</feature>
<evidence type="ECO:0000313" key="2">
    <source>
        <dbReference type="EMBL" id="ARJ69392.1"/>
    </source>
</evidence>
<reference evidence="2 3" key="1">
    <citation type="submission" date="2017-03" db="EMBL/GenBank/DDBJ databases">
        <title>Genome sequence of Paracoccus contaminans isolated from a water microcosm.</title>
        <authorList>
            <person name="Aurass P."/>
            <person name="Karste S."/>
            <person name="Trost E."/>
            <person name="Glaeser S.P."/>
            <person name="Kaempfer P."/>
            <person name="Flieger A."/>
        </authorList>
    </citation>
    <scope>NUCLEOTIDE SEQUENCE [LARGE SCALE GENOMIC DNA]</scope>
    <source>
        <strain evidence="3">RKI 16-01929T\LMG 29738T\CCM 8701T\CIP 111112T</strain>
    </source>
</reference>
<organism evidence="2 3">
    <name type="scientific">Paracoccus contaminans</name>
    <dbReference type="NCBI Taxonomy" id="1945662"/>
    <lineage>
        <taxon>Bacteria</taxon>
        <taxon>Pseudomonadati</taxon>
        <taxon>Pseudomonadota</taxon>
        <taxon>Alphaproteobacteria</taxon>
        <taxon>Rhodobacterales</taxon>
        <taxon>Paracoccaceae</taxon>
        <taxon>Paracoccus</taxon>
    </lineage>
</organism>
<protein>
    <submittedName>
        <fullName evidence="2">Uncharacterized protein</fullName>
    </submittedName>
</protein>
<name>A0A1W6CX00_9RHOB</name>